<protein>
    <submittedName>
        <fullName evidence="2">IS1634 family transposase</fullName>
    </submittedName>
</protein>
<dbReference type="NCBIfam" id="NF033559">
    <property type="entry name" value="transpos_IS1634"/>
    <property type="match status" value="1"/>
</dbReference>
<dbReference type="PANTHER" id="PTHR34614">
    <property type="match status" value="1"/>
</dbReference>
<dbReference type="Proteomes" id="UP000675379">
    <property type="component" value="Unassembled WGS sequence"/>
</dbReference>
<comment type="caution">
    <text evidence="2">The sequence shown here is derived from an EMBL/GenBank/DDBJ whole genome shotgun (WGS) entry which is preliminary data.</text>
</comment>
<sequence>MSSIQVYTSNGHKYVRIIESYRVPGHKNPKIRVLKNLGREDKLEAKEPGIVERLKREHNASRAADAAVKQEYFVEEIRSLLQSQESTATAGFPLVNYGVEVYEKLWNELKLDYFFDYRQKQHSRIQFKVKDMVSLLVYSRLLNPGSKKRTFENRHWFAPEEVDADLEKIYRTLPFLANQKENLEKHLNKQLSARMDRDLSVAFYDVTTYYFESVRADDLKRFGYSKDNKVNQVQVVMGLLIDSNGIPISYELFPGNTNDFKTLEPVMRKLKADYGIKKVIITADRGLNSKQNLAFLKSVGYEYVMAYKIRSSSKEIKEMVLSGETYHTVSKEFKWKVCNFSTSVNYEGRKVNLEDQMVITWSASREAKDRRDRERLIE</sequence>
<dbReference type="GO" id="GO:0003677">
    <property type="term" value="F:DNA binding"/>
    <property type="evidence" value="ECO:0007669"/>
    <property type="project" value="InterPro"/>
</dbReference>
<gene>
    <name evidence="2" type="ORF">KCG48_12210</name>
</gene>
<feature type="domain" description="Transposase IS4-like" evidence="1">
    <location>
        <begin position="212"/>
        <end position="312"/>
    </location>
</feature>
<dbReference type="RefSeq" id="WP_211802496.1">
    <property type="nucleotide sequence ID" value="NZ_JAGSCS010000019.1"/>
</dbReference>
<proteinExistence type="predicted"/>
<dbReference type="InterPro" id="IPR002559">
    <property type="entry name" value="Transposase_11"/>
</dbReference>
<dbReference type="AlphaFoldDB" id="A0A941HRY0"/>
<dbReference type="EMBL" id="JAGSCS010000019">
    <property type="protein sequence ID" value="MBR0577078.1"/>
    <property type="molecule type" value="Genomic_DNA"/>
</dbReference>
<dbReference type="GO" id="GO:0006313">
    <property type="term" value="P:DNA transposition"/>
    <property type="evidence" value="ECO:0007669"/>
    <property type="project" value="InterPro"/>
</dbReference>
<dbReference type="GO" id="GO:0004803">
    <property type="term" value="F:transposase activity"/>
    <property type="evidence" value="ECO:0007669"/>
    <property type="project" value="InterPro"/>
</dbReference>
<keyword evidence="3" id="KW-1185">Reference proteome</keyword>
<evidence type="ECO:0000313" key="2">
    <source>
        <dbReference type="EMBL" id="MBR0577078.1"/>
    </source>
</evidence>
<accession>A0A941HRY0</accession>
<dbReference type="PANTHER" id="PTHR34614:SF2">
    <property type="entry name" value="TRANSPOSASE IS4-LIKE DOMAIN-CONTAINING PROTEIN"/>
    <property type="match status" value="1"/>
</dbReference>
<evidence type="ECO:0000259" key="1">
    <source>
        <dbReference type="Pfam" id="PF01609"/>
    </source>
</evidence>
<reference evidence="2" key="1">
    <citation type="submission" date="2021-04" db="EMBL/GenBank/DDBJ databases">
        <title>Proteiniclasticum sedimins sp. nov., an obligate anaerobic bacterium isolated from anaerobic sludge.</title>
        <authorList>
            <person name="Liu J."/>
        </authorList>
    </citation>
    <scope>NUCLEOTIDE SEQUENCE</scope>
    <source>
        <strain evidence="2">BAD-10</strain>
    </source>
</reference>
<organism evidence="2 3">
    <name type="scientific">Proteiniclasticum sediminis</name>
    <dbReference type="NCBI Taxonomy" id="2804028"/>
    <lineage>
        <taxon>Bacteria</taxon>
        <taxon>Bacillati</taxon>
        <taxon>Bacillota</taxon>
        <taxon>Clostridia</taxon>
        <taxon>Eubacteriales</taxon>
        <taxon>Clostridiaceae</taxon>
        <taxon>Proteiniclasticum</taxon>
    </lineage>
</organism>
<dbReference type="Pfam" id="PF01609">
    <property type="entry name" value="DDE_Tnp_1"/>
    <property type="match status" value="1"/>
</dbReference>
<name>A0A941HRY0_9CLOT</name>
<evidence type="ECO:0000313" key="3">
    <source>
        <dbReference type="Proteomes" id="UP000675379"/>
    </source>
</evidence>
<feature type="non-terminal residue" evidence="2">
    <location>
        <position position="378"/>
    </location>
</feature>
<dbReference type="InterPro" id="IPR047654">
    <property type="entry name" value="IS1634_transpos"/>
</dbReference>